<comment type="caution">
    <text evidence="1">The sequence shown here is derived from an EMBL/GenBank/DDBJ whole genome shotgun (WGS) entry which is preliminary data.</text>
</comment>
<accession>A0A4Y9YCC1</accession>
<dbReference type="EMBL" id="SEOQ01000588">
    <property type="protein sequence ID" value="TFY59985.1"/>
    <property type="molecule type" value="Genomic_DNA"/>
</dbReference>
<proteinExistence type="predicted"/>
<evidence type="ECO:0000313" key="2">
    <source>
        <dbReference type="Proteomes" id="UP000298327"/>
    </source>
</evidence>
<dbReference type="Proteomes" id="UP000298327">
    <property type="component" value="Unassembled WGS sequence"/>
</dbReference>
<name>A0A4Y9YCC1_9AGAM</name>
<keyword evidence="2" id="KW-1185">Reference proteome</keyword>
<protein>
    <submittedName>
        <fullName evidence="1">Uncharacterized protein</fullName>
    </submittedName>
</protein>
<dbReference type="AlphaFoldDB" id="A0A4Y9YCC1"/>
<evidence type="ECO:0000313" key="1">
    <source>
        <dbReference type="EMBL" id="TFY59985.1"/>
    </source>
</evidence>
<reference evidence="1 2" key="1">
    <citation type="submission" date="2019-02" db="EMBL/GenBank/DDBJ databases">
        <title>Genome sequencing of the rare red list fungi Dentipellis fragilis.</title>
        <authorList>
            <person name="Buettner E."/>
            <person name="Kellner H."/>
        </authorList>
    </citation>
    <scope>NUCLEOTIDE SEQUENCE [LARGE SCALE GENOMIC DNA]</scope>
    <source>
        <strain evidence="1 2">DSM 105465</strain>
    </source>
</reference>
<organism evidence="1 2">
    <name type="scientific">Dentipellis fragilis</name>
    <dbReference type="NCBI Taxonomy" id="205917"/>
    <lineage>
        <taxon>Eukaryota</taxon>
        <taxon>Fungi</taxon>
        <taxon>Dikarya</taxon>
        <taxon>Basidiomycota</taxon>
        <taxon>Agaricomycotina</taxon>
        <taxon>Agaricomycetes</taxon>
        <taxon>Russulales</taxon>
        <taxon>Hericiaceae</taxon>
        <taxon>Dentipellis</taxon>
    </lineage>
</organism>
<gene>
    <name evidence="1" type="ORF">EVG20_g7592</name>
</gene>
<sequence length="199" mass="22648">MTEFTTQVNECRVSSSLTLRPKEHVFRLAICGLHGDEVHRQFAMVANAFPLGDLELLAVEHENAERWSIRGYVEVFRECRNVRDVIFTGPYAGSLCEAFAVPDELIERHPLSGPLLPSLKSLNLKEYGIKPRSLPKMLPEWLRHRQRVAPIQNMSVEGFVVGRKMVKKIEGVIPEIFWQQSWASTPEEEEDSDSGSDES</sequence>